<name>A0ABW6YIL4_9ACTN</name>
<protein>
    <submittedName>
        <fullName evidence="1">Uncharacterized protein</fullName>
    </submittedName>
</protein>
<proteinExistence type="predicted"/>
<dbReference type="RefSeq" id="WP_391936633.1">
    <property type="nucleotide sequence ID" value="NZ_JBIBSM010000016.1"/>
</dbReference>
<organism evidence="1 2">
    <name type="scientific">Streptomyces lateritius</name>
    <dbReference type="NCBI Taxonomy" id="67313"/>
    <lineage>
        <taxon>Bacteria</taxon>
        <taxon>Bacillati</taxon>
        <taxon>Actinomycetota</taxon>
        <taxon>Actinomycetes</taxon>
        <taxon>Kitasatosporales</taxon>
        <taxon>Streptomycetaceae</taxon>
        <taxon>Streptomyces</taxon>
    </lineage>
</organism>
<evidence type="ECO:0000313" key="2">
    <source>
        <dbReference type="Proteomes" id="UP001603013"/>
    </source>
</evidence>
<sequence>MEAELGDLPVLRRPAAGAGACYLGGTHWAHDQEQGVHGEHFAGLWRTDEGVVAVVYPMESMFGETVALFDVHTAADTIVVVEYAYALDGPELDAVDRARPGLAYSPSWAELAAHLGAPIPWWPYALRRPDHLTGWRPGDEPRPVEVVTYPSWEALYALAEREPAGSAVRRACFTIGHRIRAGASEEALKRMDHLRSWAAKPDTPLPLVFPAVPDTTDQGLAEVATDDIVGAGLAELCARTDEAAVECLEQVSAWSGAEDLPYGGTFNLTRKDITRAAAEWIDRLREVPPTALHQLEGADYDTVGTFVDPVTGSPVVAVKGKFSFRDTREITYIGRAPKRLPAGSVLKEVVLDDPVWVRTADGTVYPAPAMDAPGLAWGYSGSGPLTLAECVGRLLDDGGAHAVTYGDDGRGEEPGLVALFKEKHRRGTRITRRELERARTSA</sequence>
<gene>
    <name evidence="1" type="ORF">ACF05T_26975</name>
</gene>
<comment type="caution">
    <text evidence="1">The sequence shown here is derived from an EMBL/GenBank/DDBJ whole genome shotgun (WGS) entry which is preliminary data.</text>
</comment>
<accession>A0ABW6YIL4</accession>
<evidence type="ECO:0000313" key="1">
    <source>
        <dbReference type="EMBL" id="MFF8279708.1"/>
    </source>
</evidence>
<reference evidence="1 2" key="1">
    <citation type="submission" date="2024-10" db="EMBL/GenBank/DDBJ databases">
        <title>The Natural Products Discovery Center: Release of the First 8490 Sequenced Strains for Exploring Actinobacteria Biosynthetic Diversity.</title>
        <authorList>
            <person name="Kalkreuter E."/>
            <person name="Kautsar S.A."/>
            <person name="Yang D."/>
            <person name="Bader C.D."/>
            <person name="Teijaro C.N."/>
            <person name="Fluegel L."/>
            <person name="Davis C.M."/>
            <person name="Simpson J.R."/>
            <person name="Lauterbach L."/>
            <person name="Steele A.D."/>
            <person name="Gui C."/>
            <person name="Meng S."/>
            <person name="Li G."/>
            <person name="Viehrig K."/>
            <person name="Ye F."/>
            <person name="Su P."/>
            <person name="Kiefer A.F."/>
            <person name="Nichols A."/>
            <person name="Cepeda A.J."/>
            <person name="Yan W."/>
            <person name="Fan B."/>
            <person name="Jiang Y."/>
            <person name="Adhikari A."/>
            <person name="Zheng C.-J."/>
            <person name="Schuster L."/>
            <person name="Cowan T.M."/>
            <person name="Smanski M.J."/>
            <person name="Chevrette M.G."/>
            <person name="De Carvalho L.P.S."/>
            <person name="Shen B."/>
        </authorList>
    </citation>
    <scope>NUCLEOTIDE SEQUENCE [LARGE SCALE GENOMIC DNA]</scope>
    <source>
        <strain evidence="1 2">NPDC015755</strain>
    </source>
</reference>
<keyword evidence="2" id="KW-1185">Reference proteome</keyword>
<dbReference type="EMBL" id="JBIBSM010000016">
    <property type="protein sequence ID" value="MFF8279708.1"/>
    <property type="molecule type" value="Genomic_DNA"/>
</dbReference>
<dbReference type="Proteomes" id="UP001603013">
    <property type="component" value="Unassembled WGS sequence"/>
</dbReference>